<dbReference type="PANTHER" id="PTHR12302">
    <property type="entry name" value="EBNA2 BINDING PROTEIN P100"/>
    <property type="match status" value="1"/>
</dbReference>
<accession>A0A1G1W165</accession>
<dbReference type="SMART" id="SM00318">
    <property type="entry name" value="SNc"/>
    <property type="match status" value="1"/>
</dbReference>
<dbReference type="InterPro" id="IPR016071">
    <property type="entry name" value="Staphylococal_nuclease_OB-fold"/>
</dbReference>
<comment type="caution">
    <text evidence="5">The sequence shown here is derived from an EMBL/GenBank/DDBJ whole genome shotgun (WGS) entry which is preliminary data.</text>
</comment>
<dbReference type="PROSITE" id="PS50830">
    <property type="entry name" value="TNASE_3"/>
    <property type="match status" value="1"/>
</dbReference>
<dbReference type="EMBL" id="MHCL01000011">
    <property type="protein sequence ID" value="OGY21418.1"/>
    <property type="molecule type" value="Genomic_DNA"/>
</dbReference>
<dbReference type="SUPFAM" id="SSF50199">
    <property type="entry name" value="Staphylococcal nuclease"/>
    <property type="match status" value="1"/>
</dbReference>
<proteinExistence type="predicted"/>
<dbReference type="InterPro" id="IPR035437">
    <property type="entry name" value="SNase_OB-fold_sf"/>
</dbReference>
<feature type="domain" description="TNase-like" evidence="4">
    <location>
        <begin position="44"/>
        <end position="156"/>
    </location>
</feature>
<dbReference type="Gene3D" id="2.40.50.90">
    <property type="match status" value="1"/>
</dbReference>
<evidence type="ECO:0000256" key="1">
    <source>
        <dbReference type="ARBA" id="ARBA00022722"/>
    </source>
</evidence>
<keyword evidence="2" id="KW-0255">Endonuclease</keyword>
<reference evidence="5 6" key="1">
    <citation type="journal article" date="2016" name="Nat. Commun.">
        <title>Thousands of microbial genomes shed light on interconnected biogeochemical processes in an aquifer system.</title>
        <authorList>
            <person name="Anantharaman K."/>
            <person name="Brown C.T."/>
            <person name="Hug L.A."/>
            <person name="Sharon I."/>
            <person name="Castelle C.J."/>
            <person name="Probst A.J."/>
            <person name="Thomas B.C."/>
            <person name="Singh A."/>
            <person name="Wilkins M.J."/>
            <person name="Karaoz U."/>
            <person name="Brodie E.L."/>
            <person name="Williams K.H."/>
            <person name="Hubbard S.S."/>
            <person name="Banfield J.F."/>
        </authorList>
    </citation>
    <scope>NUCLEOTIDE SEQUENCE [LARGE SCALE GENOMIC DNA]</scope>
</reference>
<evidence type="ECO:0000256" key="3">
    <source>
        <dbReference type="ARBA" id="ARBA00022801"/>
    </source>
</evidence>
<evidence type="ECO:0000259" key="4">
    <source>
        <dbReference type="PROSITE" id="PS50830"/>
    </source>
</evidence>
<dbReference type="STRING" id="1797593.A3A65_00095"/>
<evidence type="ECO:0000313" key="6">
    <source>
        <dbReference type="Proteomes" id="UP000176723"/>
    </source>
</evidence>
<protein>
    <recommendedName>
        <fullName evidence="4">TNase-like domain-containing protein</fullName>
    </recommendedName>
</protein>
<organism evidence="5 6">
    <name type="scientific">Candidatus Chisholmbacteria bacterium RIFCSPLOWO2_01_FULL_49_14</name>
    <dbReference type="NCBI Taxonomy" id="1797593"/>
    <lineage>
        <taxon>Bacteria</taxon>
        <taxon>Candidatus Chisholmiibacteriota</taxon>
    </lineage>
</organism>
<name>A0A1G1W165_9BACT</name>
<sequence>MRKKKSVTGLQKAAFGTVVAGVIAGTLWLTFGKGMPFQVPAYSVSRVIDGDTFETVEKQLIRLASTEAPEEGLCGSQEAKNALEGFVMGKPVYLKVLYRDPYYRLVSQVYTEGGYVNERMIAEGFAYYYNRDKNVAEKLKSAGEQARKEKKGIHGPPCTQTNPITPRCEIKGNVREEKIYFTPRCQQYKITDVQLYLGDRWFCTEREAFDAGFRKGKQCP</sequence>
<dbReference type="GO" id="GO:0016787">
    <property type="term" value="F:hydrolase activity"/>
    <property type="evidence" value="ECO:0007669"/>
    <property type="project" value="UniProtKB-KW"/>
</dbReference>
<evidence type="ECO:0000313" key="5">
    <source>
        <dbReference type="EMBL" id="OGY21418.1"/>
    </source>
</evidence>
<dbReference type="AlphaFoldDB" id="A0A1G1W165"/>
<keyword evidence="1" id="KW-0540">Nuclease</keyword>
<dbReference type="GO" id="GO:0004519">
    <property type="term" value="F:endonuclease activity"/>
    <property type="evidence" value="ECO:0007669"/>
    <property type="project" value="UniProtKB-KW"/>
</dbReference>
<dbReference type="Pfam" id="PF00565">
    <property type="entry name" value="SNase"/>
    <property type="match status" value="1"/>
</dbReference>
<dbReference type="Proteomes" id="UP000176723">
    <property type="component" value="Unassembled WGS sequence"/>
</dbReference>
<gene>
    <name evidence="5" type="ORF">A3A65_00095</name>
</gene>
<keyword evidence="3" id="KW-0378">Hydrolase</keyword>
<dbReference type="PANTHER" id="PTHR12302:SF3">
    <property type="entry name" value="SERINE_THREONINE-PROTEIN KINASE 31"/>
    <property type="match status" value="1"/>
</dbReference>
<evidence type="ECO:0000256" key="2">
    <source>
        <dbReference type="ARBA" id="ARBA00022759"/>
    </source>
</evidence>